<keyword evidence="4" id="KW-0636">Prenylation</keyword>
<dbReference type="AlphaFoldDB" id="A0A166A8R0"/>
<accession>A0A166A8R0</accession>
<dbReference type="GO" id="GO:0005525">
    <property type="term" value="F:GTP binding"/>
    <property type="evidence" value="ECO:0007669"/>
    <property type="project" value="UniProtKB-KW"/>
</dbReference>
<dbReference type="STRING" id="1314776.A0A166A8R0"/>
<evidence type="ECO:0000256" key="1">
    <source>
        <dbReference type="ARBA" id="ARBA00006270"/>
    </source>
</evidence>
<keyword evidence="3" id="KW-0342">GTP-binding</keyword>
<comment type="similarity">
    <text evidence="1">Belongs to the small GTPase superfamily. Rab family.</text>
</comment>
<dbReference type="GO" id="GO:0005770">
    <property type="term" value="C:late endosome"/>
    <property type="evidence" value="ECO:0007669"/>
    <property type="project" value="TreeGrafter"/>
</dbReference>
<feature type="compositionally biased region" description="Basic and acidic residues" evidence="5">
    <location>
        <begin position="291"/>
        <end position="303"/>
    </location>
</feature>
<dbReference type="PROSITE" id="PS51419">
    <property type="entry name" value="RAB"/>
    <property type="match status" value="1"/>
</dbReference>
<dbReference type="CDD" id="cd00154">
    <property type="entry name" value="Rab"/>
    <property type="match status" value="1"/>
</dbReference>
<feature type="compositionally biased region" description="Polar residues" evidence="5">
    <location>
        <begin position="204"/>
        <end position="214"/>
    </location>
</feature>
<dbReference type="PROSITE" id="PS51421">
    <property type="entry name" value="RAS"/>
    <property type="match status" value="1"/>
</dbReference>
<sequence>MVRTIKVVVIGSSSTGKTSLRTQYISERFSTGYRATIGTDFITKTLPHPYDPNGEPITLQIWDTAGQERFSSLSSAFFRGADAVIMVFDVTRPATLDDLRKWWIQFSERAPVPEEEAADFCAVMVGNKVDIPEPREFSQLSPAGGSRFERVTEGRAAQFARDLIPVSGSSDSETANGHASSSTTTPNGHHTPSPSPIIEINPSHALSRSTSAPLNSSMGGTMTTTRTSNTIYHTPSSSLFDNYESAPSSLLSGSTTSPRRSLSLGRAQSRSRASTASNSPTITPSLFTQRHPHDEDHLDENFDTRPNTTTNGEEIVSPSSPIPPPPPDRGVKLMFASAKTGQGVPDIFEYIAGRVVARWEWDERNERHRISLGGENAVVESRSGRFRLWRDLGVGRGAEGRCCSS</sequence>
<dbReference type="Gene3D" id="3.40.50.300">
    <property type="entry name" value="P-loop containing nucleotide triphosphate hydrolases"/>
    <property type="match status" value="1"/>
</dbReference>
<dbReference type="OrthoDB" id="9989112at2759"/>
<dbReference type="NCBIfam" id="TIGR00231">
    <property type="entry name" value="small_GTP"/>
    <property type="match status" value="1"/>
</dbReference>
<evidence type="ECO:0000313" key="7">
    <source>
        <dbReference type="Proteomes" id="UP000076798"/>
    </source>
</evidence>
<feature type="compositionally biased region" description="Polar residues" evidence="5">
    <location>
        <begin position="167"/>
        <end position="190"/>
    </location>
</feature>
<dbReference type="SMART" id="SM00173">
    <property type="entry name" value="RAS"/>
    <property type="match status" value="1"/>
</dbReference>
<dbReference type="SUPFAM" id="SSF52540">
    <property type="entry name" value="P-loop containing nucleoside triphosphate hydrolases"/>
    <property type="match status" value="1"/>
</dbReference>
<feature type="region of interest" description="Disordered" evidence="5">
    <location>
        <begin position="245"/>
        <end position="325"/>
    </location>
</feature>
<feature type="compositionally biased region" description="Low complexity" evidence="5">
    <location>
        <begin position="215"/>
        <end position="230"/>
    </location>
</feature>
<protein>
    <submittedName>
        <fullName evidence="6">Ras-domain-containing protein</fullName>
    </submittedName>
</protein>
<dbReference type="InterPro" id="IPR005225">
    <property type="entry name" value="Small_GTP-bd"/>
</dbReference>
<dbReference type="InterPro" id="IPR001806">
    <property type="entry name" value="Small_GTPase"/>
</dbReference>
<gene>
    <name evidence="6" type="ORF">SISSUDRAFT_1051896</name>
</gene>
<dbReference type="GO" id="GO:0003924">
    <property type="term" value="F:GTPase activity"/>
    <property type="evidence" value="ECO:0007669"/>
    <property type="project" value="InterPro"/>
</dbReference>
<organism evidence="6 7">
    <name type="scientific">Sistotremastrum suecicum HHB10207 ss-3</name>
    <dbReference type="NCBI Taxonomy" id="1314776"/>
    <lineage>
        <taxon>Eukaryota</taxon>
        <taxon>Fungi</taxon>
        <taxon>Dikarya</taxon>
        <taxon>Basidiomycota</taxon>
        <taxon>Agaricomycotina</taxon>
        <taxon>Agaricomycetes</taxon>
        <taxon>Sistotremastrales</taxon>
        <taxon>Sistotremastraceae</taxon>
        <taxon>Sistotremastrum</taxon>
    </lineage>
</organism>
<proteinExistence type="inferred from homology"/>
<name>A0A166A8R0_9AGAM</name>
<dbReference type="GO" id="GO:0032889">
    <property type="term" value="P:regulation of vacuole fusion, non-autophagic"/>
    <property type="evidence" value="ECO:0007669"/>
    <property type="project" value="TreeGrafter"/>
</dbReference>
<dbReference type="Proteomes" id="UP000076798">
    <property type="component" value="Unassembled WGS sequence"/>
</dbReference>
<dbReference type="FunFam" id="3.40.50.300:FF:001447">
    <property type="entry name" value="Ras-related protein Rab-1B"/>
    <property type="match status" value="1"/>
</dbReference>
<dbReference type="InterPro" id="IPR027417">
    <property type="entry name" value="P-loop_NTPase"/>
</dbReference>
<dbReference type="PRINTS" id="PR00449">
    <property type="entry name" value="RASTRNSFRMNG"/>
</dbReference>
<feature type="region of interest" description="Disordered" evidence="5">
    <location>
        <begin position="161"/>
        <end position="230"/>
    </location>
</feature>
<evidence type="ECO:0000256" key="4">
    <source>
        <dbReference type="ARBA" id="ARBA00023289"/>
    </source>
</evidence>
<dbReference type="PANTHER" id="PTHR47981:SF20">
    <property type="entry name" value="RAS-RELATED PROTEIN RAB-7A"/>
    <property type="match status" value="1"/>
</dbReference>
<evidence type="ECO:0000256" key="3">
    <source>
        <dbReference type="ARBA" id="ARBA00023134"/>
    </source>
</evidence>
<keyword evidence="4" id="KW-0449">Lipoprotein</keyword>
<keyword evidence="7" id="KW-1185">Reference proteome</keyword>
<dbReference type="SMART" id="SM00174">
    <property type="entry name" value="RHO"/>
    <property type="match status" value="1"/>
</dbReference>
<keyword evidence="2" id="KW-0547">Nucleotide-binding</keyword>
<evidence type="ECO:0000256" key="5">
    <source>
        <dbReference type="SAM" id="MobiDB-lite"/>
    </source>
</evidence>
<feature type="compositionally biased region" description="Low complexity" evidence="5">
    <location>
        <begin position="247"/>
        <end position="279"/>
    </location>
</feature>
<dbReference type="SMART" id="SM00175">
    <property type="entry name" value="RAB"/>
    <property type="match status" value="1"/>
</dbReference>
<dbReference type="EMBL" id="KV428153">
    <property type="protein sequence ID" value="KZT35080.1"/>
    <property type="molecule type" value="Genomic_DNA"/>
</dbReference>
<evidence type="ECO:0000313" key="6">
    <source>
        <dbReference type="EMBL" id="KZT35080.1"/>
    </source>
</evidence>
<dbReference type="PANTHER" id="PTHR47981">
    <property type="entry name" value="RAB FAMILY"/>
    <property type="match status" value="1"/>
</dbReference>
<dbReference type="GO" id="GO:0000329">
    <property type="term" value="C:fungal-type vacuole membrane"/>
    <property type="evidence" value="ECO:0007669"/>
    <property type="project" value="TreeGrafter"/>
</dbReference>
<evidence type="ECO:0000256" key="2">
    <source>
        <dbReference type="ARBA" id="ARBA00022741"/>
    </source>
</evidence>
<reference evidence="6 7" key="1">
    <citation type="journal article" date="2016" name="Mol. Biol. Evol.">
        <title>Comparative Genomics of Early-Diverging Mushroom-Forming Fungi Provides Insights into the Origins of Lignocellulose Decay Capabilities.</title>
        <authorList>
            <person name="Nagy L.G."/>
            <person name="Riley R."/>
            <person name="Tritt A."/>
            <person name="Adam C."/>
            <person name="Daum C."/>
            <person name="Floudas D."/>
            <person name="Sun H."/>
            <person name="Yadav J.S."/>
            <person name="Pangilinan J."/>
            <person name="Larsson K.H."/>
            <person name="Matsuura K."/>
            <person name="Barry K."/>
            <person name="Labutti K."/>
            <person name="Kuo R."/>
            <person name="Ohm R.A."/>
            <person name="Bhattacharya S.S."/>
            <person name="Shirouzu T."/>
            <person name="Yoshinaga Y."/>
            <person name="Martin F.M."/>
            <person name="Grigoriev I.V."/>
            <person name="Hibbett D.S."/>
        </authorList>
    </citation>
    <scope>NUCLEOTIDE SEQUENCE [LARGE SCALE GENOMIC DNA]</scope>
    <source>
        <strain evidence="6 7">HHB10207 ss-3</strain>
    </source>
</reference>
<dbReference type="Pfam" id="PF00071">
    <property type="entry name" value="Ras"/>
    <property type="match status" value="1"/>
</dbReference>